<gene>
    <name evidence="1" type="ORF">FHS18_003882</name>
</gene>
<dbReference type="RefSeq" id="WP_183601674.1">
    <property type="nucleotide sequence ID" value="NZ_JACHXK010000009.1"/>
</dbReference>
<proteinExistence type="predicted"/>
<name>A0A7W5AZU2_9BACL</name>
<dbReference type="AlphaFoldDB" id="A0A7W5AZU2"/>
<keyword evidence="2" id="KW-1185">Reference proteome</keyword>
<evidence type="ECO:0000313" key="1">
    <source>
        <dbReference type="EMBL" id="MBB3111814.1"/>
    </source>
</evidence>
<accession>A0A7W5AZU2</accession>
<organism evidence="1 2">
    <name type="scientific">Paenibacillus phyllosphaerae</name>
    <dbReference type="NCBI Taxonomy" id="274593"/>
    <lineage>
        <taxon>Bacteria</taxon>
        <taxon>Bacillati</taxon>
        <taxon>Bacillota</taxon>
        <taxon>Bacilli</taxon>
        <taxon>Bacillales</taxon>
        <taxon>Paenibacillaceae</taxon>
        <taxon>Paenibacillus</taxon>
    </lineage>
</organism>
<sequence>MSEFTYGNIIRTADKAKLIEHLPSGTPLLPLGENWLAFFTTEDGELGASEELEALSAHCPVLYFFHLEDHGWGFEIHHQGEIVSNLQVIYELIGEDLGELLDMNDQPLELEDYENQNPDAEAFKLFGLDDAKIAAIQELLAGDLTFDEDDFVAVEQFKALLGIEAMSWIRYDRTEDREEIEYV</sequence>
<dbReference type="EMBL" id="JACHXK010000009">
    <property type="protein sequence ID" value="MBB3111814.1"/>
    <property type="molecule type" value="Genomic_DNA"/>
</dbReference>
<reference evidence="1 2" key="1">
    <citation type="submission" date="2020-08" db="EMBL/GenBank/DDBJ databases">
        <title>Genomic Encyclopedia of Type Strains, Phase III (KMG-III): the genomes of soil and plant-associated and newly described type strains.</title>
        <authorList>
            <person name="Whitman W."/>
        </authorList>
    </citation>
    <scope>NUCLEOTIDE SEQUENCE [LARGE SCALE GENOMIC DNA]</scope>
    <source>
        <strain evidence="1 2">CECT 5862</strain>
    </source>
</reference>
<dbReference type="Proteomes" id="UP000570361">
    <property type="component" value="Unassembled WGS sequence"/>
</dbReference>
<evidence type="ECO:0000313" key="2">
    <source>
        <dbReference type="Proteomes" id="UP000570361"/>
    </source>
</evidence>
<protein>
    <submittedName>
        <fullName evidence="1">Uncharacterized protein</fullName>
    </submittedName>
</protein>
<comment type="caution">
    <text evidence="1">The sequence shown here is derived from an EMBL/GenBank/DDBJ whole genome shotgun (WGS) entry which is preliminary data.</text>
</comment>